<dbReference type="NCBIfam" id="NF033747">
    <property type="entry name" value="class_E_sortase"/>
    <property type="match status" value="1"/>
</dbReference>
<organism evidence="4 5">
    <name type="scientific">Actinomycetospora rhizophila</name>
    <dbReference type="NCBI Taxonomy" id="1416876"/>
    <lineage>
        <taxon>Bacteria</taxon>
        <taxon>Bacillati</taxon>
        <taxon>Actinomycetota</taxon>
        <taxon>Actinomycetes</taxon>
        <taxon>Pseudonocardiales</taxon>
        <taxon>Pseudonocardiaceae</taxon>
        <taxon>Actinomycetospora</taxon>
    </lineage>
</organism>
<dbReference type="CDD" id="cd05830">
    <property type="entry name" value="Sortase_E"/>
    <property type="match status" value="1"/>
</dbReference>
<name>A0ABV9ZTA8_9PSEU</name>
<dbReference type="Pfam" id="PF04203">
    <property type="entry name" value="Sortase"/>
    <property type="match status" value="1"/>
</dbReference>
<evidence type="ECO:0000256" key="3">
    <source>
        <dbReference type="SAM" id="Phobius"/>
    </source>
</evidence>
<feature type="region of interest" description="Disordered" evidence="2">
    <location>
        <begin position="1"/>
        <end position="23"/>
    </location>
</feature>
<keyword evidence="5" id="KW-1185">Reference proteome</keyword>
<dbReference type="Proteomes" id="UP001596175">
    <property type="component" value="Unassembled WGS sequence"/>
</dbReference>
<dbReference type="InterPro" id="IPR053465">
    <property type="entry name" value="Sortase_Class_E"/>
</dbReference>
<comment type="caution">
    <text evidence="4">The sequence shown here is derived from an EMBL/GenBank/DDBJ whole genome shotgun (WGS) entry which is preliminary data.</text>
</comment>
<dbReference type="EMBL" id="JBHSKG010000026">
    <property type="protein sequence ID" value="MFC5142679.1"/>
    <property type="molecule type" value="Genomic_DNA"/>
</dbReference>
<sequence length="269" mass="28300">MSEQATRELGEEDVLPRPAPPDRTGRRLRWAGEILVTLGVVLVLFVVYEVWVTNWMTEDRQQAASEELARSWIGAPPAAAPVATPGTPTARLTIPSLGAGHSWVVVEGTAQDDLRTGPGHYAGSAQPGMPGNFAVAGHRVGRGAPFHDLGELESCAPLVVETARGWAVYRVLPHADEAAAWAAGRGRAPQCRGLAPIDGVPGEEIVTPRDVGVIAPVPHRPGAAPAASLITLTTCHPKFSARERLIVHGALDRFVPRVPGGAPPAELTG</sequence>
<keyword evidence="3" id="KW-0812">Transmembrane</keyword>
<keyword evidence="1" id="KW-0378">Hydrolase</keyword>
<gene>
    <name evidence="4" type="ORF">ACFPK1_30940</name>
</gene>
<dbReference type="InterPro" id="IPR023365">
    <property type="entry name" value="Sortase_dom-sf"/>
</dbReference>
<dbReference type="InterPro" id="IPR042003">
    <property type="entry name" value="Sortase_E"/>
</dbReference>
<accession>A0ABV9ZTA8</accession>
<dbReference type="InterPro" id="IPR005754">
    <property type="entry name" value="Sortase"/>
</dbReference>
<evidence type="ECO:0000256" key="1">
    <source>
        <dbReference type="ARBA" id="ARBA00022801"/>
    </source>
</evidence>
<feature type="transmembrane region" description="Helical" evidence="3">
    <location>
        <begin position="30"/>
        <end position="51"/>
    </location>
</feature>
<keyword evidence="3" id="KW-0472">Membrane</keyword>
<keyword evidence="3" id="KW-1133">Transmembrane helix</keyword>
<evidence type="ECO:0000313" key="4">
    <source>
        <dbReference type="EMBL" id="MFC5142679.1"/>
    </source>
</evidence>
<dbReference type="RefSeq" id="WP_378024794.1">
    <property type="nucleotide sequence ID" value="NZ_JBHSKG010000026.1"/>
</dbReference>
<protein>
    <submittedName>
        <fullName evidence="4">Class E sortase</fullName>
    </submittedName>
</protein>
<dbReference type="Gene3D" id="2.40.260.10">
    <property type="entry name" value="Sortase"/>
    <property type="match status" value="1"/>
</dbReference>
<proteinExistence type="predicted"/>
<evidence type="ECO:0000256" key="2">
    <source>
        <dbReference type="SAM" id="MobiDB-lite"/>
    </source>
</evidence>
<dbReference type="SUPFAM" id="SSF63817">
    <property type="entry name" value="Sortase"/>
    <property type="match status" value="2"/>
</dbReference>
<reference evidence="5" key="1">
    <citation type="journal article" date="2019" name="Int. J. Syst. Evol. Microbiol.">
        <title>The Global Catalogue of Microorganisms (GCM) 10K type strain sequencing project: providing services to taxonomists for standard genome sequencing and annotation.</title>
        <authorList>
            <consortium name="The Broad Institute Genomics Platform"/>
            <consortium name="The Broad Institute Genome Sequencing Center for Infectious Disease"/>
            <person name="Wu L."/>
            <person name="Ma J."/>
        </authorList>
    </citation>
    <scope>NUCLEOTIDE SEQUENCE [LARGE SCALE GENOMIC DNA]</scope>
    <source>
        <strain evidence="5">XZYJ18</strain>
    </source>
</reference>
<evidence type="ECO:0000313" key="5">
    <source>
        <dbReference type="Proteomes" id="UP001596175"/>
    </source>
</evidence>